<keyword evidence="2" id="KW-1185">Reference proteome</keyword>
<organism evidence="1 2">
    <name type="scientific">Penicillium cosmopolitanum</name>
    <dbReference type="NCBI Taxonomy" id="1131564"/>
    <lineage>
        <taxon>Eukaryota</taxon>
        <taxon>Fungi</taxon>
        <taxon>Dikarya</taxon>
        <taxon>Ascomycota</taxon>
        <taxon>Pezizomycotina</taxon>
        <taxon>Eurotiomycetes</taxon>
        <taxon>Eurotiomycetidae</taxon>
        <taxon>Eurotiales</taxon>
        <taxon>Aspergillaceae</taxon>
        <taxon>Penicillium</taxon>
    </lineage>
</organism>
<sequence>MTWKFPPIYKKMDIRKYCGYNIIDSIKTNFQNAYERNKACEGIELIYGRACFVKPKIIKVQQETSNVTYITAPSILIIISKHPKIP</sequence>
<protein>
    <submittedName>
        <fullName evidence="1">Uncharacterized protein</fullName>
    </submittedName>
</protein>
<comment type="caution">
    <text evidence="1">The sequence shown here is derived from an EMBL/GenBank/DDBJ whole genome shotgun (WGS) entry which is preliminary data.</text>
</comment>
<accession>A0A9X0B460</accession>
<dbReference type="AlphaFoldDB" id="A0A9X0B460"/>
<dbReference type="RefSeq" id="XP_056485282.1">
    <property type="nucleotide sequence ID" value="XM_056634662.1"/>
</dbReference>
<proteinExistence type="predicted"/>
<evidence type="ECO:0000313" key="1">
    <source>
        <dbReference type="EMBL" id="KAJ5387484.1"/>
    </source>
</evidence>
<dbReference type="Proteomes" id="UP001147747">
    <property type="component" value="Unassembled WGS sequence"/>
</dbReference>
<dbReference type="EMBL" id="JAPZBU010000009">
    <property type="protein sequence ID" value="KAJ5387484.1"/>
    <property type="molecule type" value="Genomic_DNA"/>
</dbReference>
<gene>
    <name evidence="1" type="ORF">N7509_010025</name>
</gene>
<name>A0A9X0B460_9EURO</name>
<reference evidence="1" key="2">
    <citation type="journal article" date="2023" name="IMA Fungus">
        <title>Comparative genomic study of the Penicillium genus elucidates a diverse pangenome and 15 lateral gene transfer events.</title>
        <authorList>
            <person name="Petersen C."/>
            <person name="Sorensen T."/>
            <person name="Nielsen M.R."/>
            <person name="Sondergaard T.E."/>
            <person name="Sorensen J.L."/>
            <person name="Fitzpatrick D.A."/>
            <person name="Frisvad J.C."/>
            <person name="Nielsen K.L."/>
        </authorList>
    </citation>
    <scope>NUCLEOTIDE SEQUENCE</scope>
    <source>
        <strain evidence="1">IBT 29677</strain>
    </source>
</reference>
<reference evidence="1" key="1">
    <citation type="submission" date="2022-12" db="EMBL/GenBank/DDBJ databases">
        <authorList>
            <person name="Petersen C."/>
        </authorList>
    </citation>
    <scope>NUCLEOTIDE SEQUENCE</scope>
    <source>
        <strain evidence="1">IBT 29677</strain>
    </source>
</reference>
<evidence type="ECO:0000313" key="2">
    <source>
        <dbReference type="Proteomes" id="UP001147747"/>
    </source>
</evidence>
<dbReference type="GeneID" id="81373642"/>